<gene>
    <name evidence="2" type="ORF">EH207_15385</name>
</gene>
<dbReference type="OrthoDB" id="9815592at2"/>
<dbReference type="PANTHER" id="PTHR43300">
    <property type="entry name" value="ACETYLTRANSFERASE"/>
    <property type="match status" value="1"/>
</dbReference>
<dbReference type="CDD" id="cd03358">
    <property type="entry name" value="LbH_WxcM_N_like"/>
    <property type="match status" value="1"/>
</dbReference>
<dbReference type="Proteomes" id="UP000299580">
    <property type="component" value="Chromosome"/>
</dbReference>
<name>A0A4P8QW53_9GAMM</name>
<dbReference type="InterPro" id="IPR050179">
    <property type="entry name" value="Trans_hexapeptide_repeat"/>
</dbReference>
<dbReference type="Gene3D" id="2.160.10.10">
    <property type="entry name" value="Hexapeptide repeat proteins"/>
    <property type="match status" value="1"/>
</dbReference>
<keyword evidence="3" id="KW-1185">Reference proteome</keyword>
<reference evidence="2 3" key="1">
    <citation type="submission" date="2018-11" db="EMBL/GenBank/DDBJ databases">
        <title>Genome sequences of Brenneria nigrifluens and Brenneria rubrifaciens.</title>
        <authorList>
            <person name="Poret-Peterson A.T."/>
            <person name="McClean A.E."/>
            <person name="Kluepfel D.A."/>
        </authorList>
    </citation>
    <scope>NUCLEOTIDE SEQUENCE [LARGE SCALE GENOMIC DNA]</scope>
    <source>
        <strain evidence="2 3">6D370</strain>
    </source>
</reference>
<keyword evidence="2" id="KW-0808">Transferase</keyword>
<sequence length="156" mass="16920">MFIHPLSDVHSKNIGPQTKIWQFSVILEKAKIGSNCNICSHTFIENDVIIGDNVTIKCGVYIWDGIVIEDNVFIGPNATFTNDKNPRSKKYPEKFLKTIIKKGASIGANATILPGLTIGEYCMIGAGSVVTKDLPAYSIALGSPAKITGKIDNNHD</sequence>
<accession>A0A4P8QW53</accession>
<dbReference type="KEGG" id="brb:EH207_15385"/>
<dbReference type="SUPFAM" id="SSF51161">
    <property type="entry name" value="Trimeric LpxA-like enzymes"/>
    <property type="match status" value="1"/>
</dbReference>
<dbReference type="InterPro" id="IPR001451">
    <property type="entry name" value="Hexapep"/>
</dbReference>
<protein>
    <submittedName>
        <fullName evidence="2">N-acetyltransferase</fullName>
    </submittedName>
</protein>
<dbReference type="EMBL" id="CP034035">
    <property type="protein sequence ID" value="QCR09780.1"/>
    <property type="molecule type" value="Genomic_DNA"/>
</dbReference>
<dbReference type="RefSeq" id="WP_137714784.1">
    <property type="nucleotide sequence ID" value="NZ_CP034035.1"/>
</dbReference>
<proteinExistence type="inferred from homology"/>
<dbReference type="Pfam" id="PF00132">
    <property type="entry name" value="Hexapep"/>
    <property type="match status" value="3"/>
</dbReference>
<comment type="similarity">
    <text evidence="1">Belongs to the transferase hexapeptide repeat family.</text>
</comment>
<dbReference type="PANTHER" id="PTHR43300:SF4">
    <property type="entry name" value="ACYL-[ACYL-CARRIER-PROTEIN]--UDP-N-ACETYLGLUCOSAMINE O-ACYLTRANSFERASE"/>
    <property type="match status" value="1"/>
</dbReference>
<dbReference type="InterPro" id="IPR011004">
    <property type="entry name" value="Trimer_LpxA-like_sf"/>
</dbReference>
<evidence type="ECO:0000256" key="1">
    <source>
        <dbReference type="ARBA" id="ARBA00007274"/>
    </source>
</evidence>
<dbReference type="GO" id="GO:0016740">
    <property type="term" value="F:transferase activity"/>
    <property type="evidence" value="ECO:0007669"/>
    <property type="project" value="UniProtKB-KW"/>
</dbReference>
<evidence type="ECO:0000313" key="2">
    <source>
        <dbReference type="EMBL" id="QCR09780.1"/>
    </source>
</evidence>
<evidence type="ECO:0000313" key="3">
    <source>
        <dbReference type="Proteomes" id="UP000299580"/>
    </source>
</evidence>
<organism evidence="2 3">
    <name type="scientific">Brenneria rubrifaciens</name>
    <dbReference type="NCBI Taxonomy" id="55213"/>
    <lineage>
        <taxon>Bacteria</taxon>
        <taxon>Pseudomonadati</taxon>
        <taxon>Pseudomonadota</taxon>
        <taxon>Gammaproteobacteria</taxon>
        <taxon>Enterobacterales</taxon>
        <taxon>Pectobacteriaceae</taxon>
        <taxon>Brenneria</taxon>
    </lineage>
</organism>
<dbReference type="AlphaFoldDB" id="A0A4P8QW53"/>